<dbReference type="SUPFAM" id="SSF56281">
    <property type="entry name" value="Metallo-hydrolase/oxidoreductase"/>
    <property type="match status" value="1"/>
</dbReference>
<evidence type="ECO:0000256" key="1">
    <source>
        <dbReference type="SAM" id="MobiDB-lite"/>
    </source>
</evidence>
<dbReference type="InterPro" id="IPR036866">
    <property type="entry name" value="RibonucZ/Hydroxyglut_hydro"/>
</dbReference>
<dbReference type="RefSeq" id="WP_183570729.1">
    <property type="nucleotide sequence ID" value="NZ_JACHOP010000013.1"/>
</dbReference>
<accession>A0A840ZNM7</accession>
<name>A0A840ZNM7_9HYPH</name>
<evidence type="ECO:0000313" key="3">
    <source>
        <dbReference type="Proteomes" id="UP000583454"/>
    </source>
</evidence>
<protein>
    <recommendedName>
        <fullName evidence="4">MBL fold metallo-hydrolase</fullName>
    </recommendedName>
</protein>
<evidence type="ECO:0008006" key="4">
    <source>
        <dbReference type="Google" id="ProtNLM"/>
    </source>
</evidence>
<evidence type="ECO:0000313" key="2">
    <source>
        <dbReference type="EMBL" id="MBB5758363.1"/>
    </source>
</evidence>
<comment type="caution">
    <text evidence="2">The sequence shown here is derived from an EMBL/GenBank/DDBJ whole genome shotgun (WGS) entry which is preliminary data.</text>
</comment>
<reference evidence="2 3" key="1">
    <citation type="submission" date="2020-08" db="EMBL/GenBank/DDBJ databases">
        <title>Genomic Encyclopedia of Type Strains, Phase IV (KMG-IV): sequencing the most valuable type-strain genomes for metagenomic binning, comparative biology and taxonomic classification.</title>
        <authorList>
            <person name="Goeker M."/>
        </authorList>
    </citation>
    <scope>NUCLEOTIDE SEQUENCE [LARGE SCALE GENOMIC DNA]</scope>
    <source>
        <strain evidence="2 3">DSM 2163</strain>
    </source>
</reference>
<dbReference type="AlphaFoldDB" id="A0A840ZNM7"/>
<keyword evidence="3" id="KW-1185">Reference proteome</keyword>
<dbReference type="Gene3D" id="3.60.15.10">
    <property type="entry name" value="Ribonuclease Z/Hydroxyacylglutathione hydrolase-like"/>
    <property type="match status" value="1"/>
</dbReference>
<feature type="region of interest" description="Disordered" evidence="1">
    <location>
        <begin position="293"/>
        <end position="320"/>
    </location>
</feature>
<proteinExistence type="predicted"/>
<organism evidence="2 3">
    <name type="scientific">Methylorubrum rhodinum</name>
    <dbReference type="NCBI Taxonomy" id="29428"/>
    <lineage>
        <taxon>Bacteria</taxon>
        <taxon>Pseudomonadati</taxon>
        <taxon>Pseudomonadota</taxon>
        <taxon>Alphaproteobacteria</taxon>
        <taxon>Hyphomicrobiales</taxon>
        <taxon>Methylobacteriaceae</taxon>
        <taxon>Methylorubrum</taxon>
    </lineage>
</organism>
<dbReference type="EMBL" id="JACHOP010000013">
    <property type="protein sequence ID" value="MBB5758363.1"/>
    <property type="molecule type" value="Genomic_DNA"/>
</dbReference>
<dbReference type="Proteomes" id="UP000583454">
    <property type="component" value="Unassembled WGS sequence"/>
</dbReference>
<sequence>MTAYATFYPLGNADSTLLELANKQLLLIDFGNQHNPDDPYEKRCDLAKELRAVLRRAGRNHFDVVCFTHLDDDHCQRMGEFFWLRHSTAYQGEGRVEIDELWVPACALTETNLDGDARLIRQEARHRLREKKGIRIFSRADRLKSWMEAEGMDFESRRHLFVDAGKLVPGFAKDGPEAVEFFVHSPFAWRQDETVVHDRNGDSIVFQAVFVDGGEESYALFGSDVDHTVLAEIVNITRGYGNDDRLRWDLLKLFHHCSYLSLGPDRGLTETVAVPEVKWLFETQGRNRCTIVSPSKPIPLPGSPEDKSTQPPHRQAANHHRRVVGDKLGTFMVTMDQTANPPKLLRFEIDRYGIGLVLAAPTVATAATSKPARQG</sequence>
<gene>
    <name evidence="2" type="ORF">HNR00_003083</name>
</gene>